<evidence type="ECO:0000256" key="2">
    <source>
        <dbReference type="ARBA" id="ARBA00023125"/>
    </source>
</evidence>
<evidence type="ECO:0000259" key="5">
    <source>
        <dbReference type="PROSITE" id="PS51071"/>
    </source>
</evidence>
<feature type="transmembrane region" description="Helical" evidence="4">
    <location>
        <begin position="241"/>
        <end position="261"/>
    </location>
</feature>
<keyword evidence="4" id="KW-0812">Transmembrane</keyword>
<reference evidence="6 7" key="1">
    <citation type="submission" date="2019-09" db="EMBL/GenBank/DDBJ databases">
        <authorList>
            <person name="Valk L.C."/>
        </authorList>
    </citation>
    <scope>NUCLEOTIDE SEQUENCE [LARGE SCALE GENOMIC DNA]</scope>
    <source>
        <strain evidence="6">GalUA</strain>
    </source>
</reference>
<dbReference type="GO" id="GO:0003677">
    <property type="term" value="F:DNA binding"/>
    <property type="evidence" value="ECO:0007669"/>
    <property type="project" value="UniProtKB-KW"/>
</dbReference>
<feature type="domain" description="HTH rpiR-type" evidence="5">
    <location>
        <begin position="1"/>
        <end position="75"/>
    </location>
</feature>
<dbReference type="PROSITE" id="PS51071">
    <property type="entry name" value="HTH_RPIR"/>
    <property type="match status" value="1"/>
</dbReference>
<evidence type="ECO:0000313" key="6">
    <source>
        <dbReference type="EMBL" id="KAB1439389.1"/>
    </source>
</evidence>
<evidence type="ECO:0000256" key="1">
    <source>
        <dbReference type="ARBA" id="ARBA00023015"/>
    </source>
</evidence>
<evidence type="ECO:0000256" key="4">
    <source>
        <dbReference type="SAM" id="Phobius"/>
    </source>
</evidence>
<evidence type="ECO:0000256" key="3">
    <source>
        <dbReference type="ARBA" id="ARBA00023163"/>
    </source>
</evidence>
<dbReference type="Pfam" id="PF01380">
    <property type="entry name" value="SIS"/>
    <property type="match status" value="1"/>
</dbReference>
<dbReference type="CDD" id="cd05013">
    <property type="entry name" value="SIS_RpiR"/>
    <property type="match status" value="1"/>
</dbReference>
<dbReference type="InterPro" id="IPR047640">
    <property type="entry name" value="RpiR-like"/>
</dbReference>
<dbReference type="GO" id="GO:0003700">
    <property type="term" value="F:DNA-binding transcription factor activity"/>
    <property type="evidence" value="ECO:0007669"/>
    <property type="project" value="InterPro"/>
</dbReference>
<keyword evidence="3" id="KW-0804">Transcription</keyword>
<comment type="caution">
    <text evidence="6">The sequence shown here is derived from an EMBL/GenBank/DDBJ whole genome shotgun (WGS) entry which is preliminary data.</text>
</comment>
<sequence>MLLYKLQKKEGLSNSEQILADFILENTLRVCNMSSREISAEAYVSSATVVRFAKKMGFESFEQFKRQLYAEWVSNGNKYTSIDADFPFDADTPYETIFDRIAELEKKAIQETRELIKYDKWELLINDIANCKSIDIYGEGVSYEITDCFISNMNRLGYNIFMEKDSARQKYRSTNLFPDHFNLFLSYSGESAFSLSIAKMFHKHKLKSLSITSEIPNQLMYQTTYHLSIARMEGRITTGGISTMCSTISFIFLLDLIYACVFQKKYESNRQHIHENIALAEEFRLSGK</sequence>
<dbReference type="SUPFAM" id="SSF53697">
    <property type="entry name" value="SIS domain"/>
    <property type="match status" value="1"/>
</dbReference>
<dbReference type="GO" id="GO:0097367">
    <property type="term" value="F:carbohydrate derivative binding"/>
    <property type="evidence" value="ECO:0007669"/>
    <property type="project" value="InterPro"/>
</dbReference>
<keyword evidence="4" id="KW-0472">Membrane</keyword>
<gene>
    <name evidence="6" type="ORF">F7O84_03040</name>
</gene>
<proteinExistence type="predicted"/>
<dbReference type="Proteomes" id="UP000461768">
    <property type="component" value="Unassembled WGS sequence"/>
</dbReference>
<dbReference type="Gene3D" id="3.40.50.10490">
    <property type="entry name" value="Glucose-6-phosphate isomerase like protein, domain 1"/>
    <property type="match status" value="1"/>
</dbReference>
<name>A0A7V7QLK1_9FIRM</name>
<keyword evidence="2" id="KW-0238">DNA-binding</keyword>
<dbReference type="PANTHER" id="PTHR30514">
    <property type="entry name" value="GLUCOKINASE"/>
    <property type="match status" value="1"/>
</dbReference>
<dbReference type="OrthoDB" id="9762536at2"/>
<dbReference type="EMBL" id="WAGX01000004">
    <property type="protein sequence ID" value="KAB1439389.1"/>
    <property type="molecule type" value="Genomic_DNA"/>
</dbReference>
<keyword evidence="4" id="KW-1133">Transmembrane helix</keyword>
<dbReference type="GO" id="GO:1901135">
    <property type="term" value="P:carbohydrate derivative metabolic process"/>
    <property type="evidence" value="ECO:0007669"/>
    <property type="project" value="InterPro"/>
</dbReference>
<dbReference type="InterPro" id="IPR046348">
    <property type="entry name" value="SIS_dom_sf"/>
</dbReference>
<dbReference type="Pfam" id="PF01418">
    <property type="entry name" value="HTH_6"/>
    <property type="match status" value="1"/>
</dbReference>
<dbReference type="RefSeq" id="WP_151141835.1">
    <property type="nucleotide sequence ID" value="NZ_WAGX01000004.1"/>
</dbReference>
<dbReference type="AlphaFoldDB" id="A0A7V7QLK1"/>
<keyword evidence="7" id="KW-1185">Reference proteome</keyword>
<dbReference type="InterPro" id="IPR036388">
    <property type="entry name" value="WH-like_DNA-bd_sf"/>
</dbReference>
<dbReference type="InterPro" id="IPR009057">
    <property type="entry name" value="Homeodomain-like_sf"/>
</dbReference>
<dbReference type="Gene3D" id="1.10.10.10">
    <property type="entry name" value="Winged helix-like DNA-binding domain superfamily/Winged helix DNA-binding domain"/>
    <property type="match status" value="1"/>
</dbReference>
<organism evidence="6 7">
    <name type="scientific">Candidatus Galacturonatibacter soehngenii</name>
    <dbReference type="NCBI Taxonomy" id="2307010"/>
    <lineage>
        <taxon>Bacteria</taxon>
        <taxon>Bacillati</taxon>
        <taxon>Bacillota</taxon>
        <taxon>Clostridia</taxon>
        <taxon>Lachnospirales</taxon>
        <taxon>Lachnospiraceae</taxon>
        <taxon>Candidatus Galacturonatibacter</taxon>
    </lineage>
</organism>
<protein>
    <submittedName>
        <fullName evidence="6">MurR/RpiR family transcriptional regulator</fullName>
    </submittedName>
</protein>
<dbReference type="PANTHER" id="PTHR30514:SF10">
    <property type="entry name" value="MURR_RPIR FAMILY TRANSCRIPTIONAL REGULATOR"/>
    <property type="match status" value="1"/>
</dbReference>
<dbReference type="InterPro" id="IPR035472">
    <property type="entry name" value="RpiR-like_SIS"/>
</dbReference>
<keyword evidence="1" id="KW-0805">Transcription regulation</keyword>
<evidence type="ECO:0000313" key="7">
    <source>
        <dbReference type="Proteomes" id="UP000461768"/>
    </source>
</evidence>
<accession>A0A7V7QLK1</accession>
<dbReference type="SUPFAM" id="SSF46689">
    <property type="entry name" value="Homeodomain-like"/>
    <property type="match status" value="1"/>
</dbReference>
<dbReference type="InterPro" id="IPR000281">
    <property type="entry name" value="HTH_RpiR"/>
</dbReference>
<reference evidence="6 7" key="2">
    <citation type="submission" date="2020-02" db="EMBL/GenBank/DDBJ databases">
        <title>Candidatus Galacturonibacter soehngenii shows hetero-acetogenic catabolism of galacturonic acid but lacks a canonical carbon monoxide dehydrogenase/acetyl-CoA synthase complex.</title>
        <authorList>
            <person name="Diender M."/>
            <person name="Stouten G.R."/>
            <person name="Petersen J.F."/>
            <person name="Nielsen P.H."/>
            <person name="Dueholm M.S."/>
            <person name="Pronk J.T."/>
            <person name="Van Loosdrecht M.C.M."/>
        </authorList>
    </citation>
    <scope>NUCLEOTIDE SEQUENCE [LARGE SCALE GENOMIC DNA]</scope>
    <source>
        <strain evidence="6">GalUA</strain>
    </source>
</reference>
<dbReference type="InterPro" id="IPR001347">
    <property type="entry name" value="SIS_dom"/>
</dbReference>